<gene>
    <name evidence="1" type="ordered locus">Pro_1351</name>
</gene>
<protein>
    <submittedName>
        <fullName evidence="1">Uncharacterized protein</fullName>
    </submittedName>
</protein>
<name>Q7VAV2_PROMA</name>
<dbReference type="PATRIC" id="fig|167539.5.peg.1417"/>
<dbReference type="EnsemblBacteria" id="AAQ00395">
    <property type="protein sequence ID" value="AAQ00395"/>
    <property type="gene ID" value="Pro_1351"/>
</dbReference>
<accession>Q7VAV2</accession>
<keyword evidence="2" id="KW-1185">Reference proteome</keyword>
<reference evidence="1 2" key="1">
    <citation type="journal article" date="2003" name="Proc. Natl. Acad. Sci. U.S.A.">
        <title>Genome sequence of the cyanobacterium Prochlorococcus marinus SS120, a nearly minimal oxyphototrophic genome.</title>
        <authorList>
            <person name="Dufresne A."/>
            <person name="Salanoubat M."/>
            <person name="Partensky F."/>
            <person name="Artiguenave F."/>
            <person name="Axmann I.M."/>
            <person name="Barbe V."/>
            <person name="Duprat S."/>
            <person name="Galperin M.Y."/>
            <person name="Koonin E.V."/>
            <person name="Le Gall F."/>
            <person name="Makarova K.S."/>
            <person name="Ostrowski M."/>
            <person name="Oztas S."/>
            <person name="Robert C."/>
            <person name="Rogozin I.B."/>
            <person name="Scanlan D.J."/>
            <person name="Tandeau de Marsac N."/>
            <person name="Weissenbach J."/>
            <person name="Wincker P."/>
            <person name="Wolf Y.I."/>
            <person name="Hess W.R."/>
        </authorList>
    </citation>
    <scope>NUCLEOTIDE SEQUENCE [LARGE SCALE GENOMIC DNA]</scope>
    <source>
        <strain evidence="2">SARG / CCMP1375 / SS120</strain>
    </source>
</reference>
<sequence>MEPSRSLLWVNTPVLLEALERYQEDRLAHPMKLWVEQILELNQN</sequence>
<dbReference type="KEGG" id="pma:Pro_1351"/>
<evidence type="ECO:0000313" key="2">
    <source>
        <dbReference type="Proteomes" id="UP000001420"/>
    </source>
</evidence>
<dbReference type="AlphaFoldDB" id="Q7VAV2"/>
<dbReference type="EMBL" id="AE017126">
    <property type="protein sequence ID" value="AAQ00395.1"/>
    <property type="molecule type" value="Genomic_DNA"/>
</dbReference>
<proteinExistence type="predicted"/>
<dbReference type="Proteomes" id="UP000001420">
    <property type="component" value="Chromosome"/>
</dbReference>
<evidence type="ECO:0000313" key="1">
    <source>
        <dbReference type="EMBL" id="AAQ00395.1"/>
    </source>
</evidence>
<dbReference type="RefSeq" id="WP_011125502.1">
    <property type="nucleotide sequence ID" value="NC_005042.1"/>
</dbReference>
<dbReference type="OrthoDB" id="561307at2"/>
<organism evidence="1 2">
    <name type="scientific">Prochlorococcus marinus (strain SARG / CCMP1375 / SS120)</name>
    <dbReference type="NCBI Taxonomy" id="167539"/>
    <lineage>
        <taxon>Bacteria</taxon>
        <taxon>Bacillati</taxon>
        <taxon>Cyanobacteriota</taxon>
        <taxon>Cyanophyceae</taxon>
        <taxon>Synechococcales</taxon>
        <taxon>Prochlorococcaceae</taxon>
        <taxon>Prochlorococcus</taxon>
    </lineage>
</organism>
<dbReference type="HOGENOM" id="CLU_202660_0_0_3"/>